<dbReference type="GO" id="GO:0005829">
    <property type="term" value="C:cytosol"/>
    <property type="evidence" value="ECO:0007669"/>
    <property type="project" value="TreeGrafter"/>
</dbReference>
<feature type="compositionally biased region" description="Gly residues" evidence="1">
    <location>
        <begin position="56"/>
        <end position="68"/>
    </location>
</feature>
<dbReference type="UniPathway" id="UPA00251">
    <property type="reaction ID" value="UER00320"/>
</dbReference>
<dbReference type="GO" id="GO:0004852">
    <property type="term" value="F:uroporphyrinogen-III synthase activity"/>
    <property type="evidence" value="ECO:0007669"/>
    <property type="project" value="InterPro"/>
</dbReference>
<evidence type="ECO:0000256" key="1">
    <source>
        <dbReference type="SAM" id="MobiDB-lite"/>
    </source>
</evidence>
<reference evidence="3 4" key="1">
    <citation type="journal article" date="2016" name="Genome Biol. Evol.">
        <title>Divergent and convergent evolution of fungal pathogenicity.</title>
        <authorList>
            <person name="Shang Y."/>
            <person name="Xiao G."/>
            <person name="Zheng P."/>
            <person name="Cen K."/>
            <person name="Zhan S."/>
            <person name="Wang C."/>
        </authorList>
    </citation>
    <scope>NUCLEOTIDE SEQUENCE [LARGE SCALE GENOMIC DNA]</scope>
    <source>
        <strain evidence="3 4">RCEF 264</strain>
    </source>
</reference>
<evidence type="ECO:0000313" key="4">
    <source>
        <dbReference type="Proteomes" id="UP000076874"/>
    </source>
</evidence>
<gene>
    <name evidence="3" type="ORF">SPI_08749</name>
</gene>
<evidence type="ECO:0000313" key="3">
    <source>
        <dbReference type="EMBL" id="OAA54503.1"/>
    </source>
</evidence>
<keyword evidence="4" id="KW-1185">Reference proteome</keyword>
<dbReference type="GO" id="GO:0006782">
    <property type="term" value="P:protoporphyrinogen IX biosynthetic process"/>
    <property type="evidence" value="ECO:0007669"/>
    <property type="project" value="UniProtKB-UniPathway"/>
</dbReference>
<dbReference type="GO" id="GO:0006780">
    <property type="term" value="P:uroporphyrinogen III biosynthetic process"/>
    <property type="evidence" value="ECO:0007669"/>
    <property type="project" value="InterPro"/>
</dbReference>
<feature type="region of interest" description="Disordered" evidence="1">
    <location>
        <begin position="45"/>
        <end position="68"/>
    </location>
</feature>
<sequence length="398" mass="41723">MAAATTLAADAPALSPPPSAIPVLLLKTKSAPTDAYEELLSQATTSIHGDGDGDLDGNGNGNGRGNGGRRLAPMFVPVLAHGMDDDGVARLTDLLVRRQFMAAAGTGNTDGGRRRYGGLIFTSQRAVEAFAAVVAQGDDDTLKDAQGGEDGQDGKNNTGWPHLQDVPVYSVGPATTRALRAVHQEPALQVCGDHTGNGEALAYFIREHYVGLHSSAAAEKNAETGSASAALPPLLFVVGEKRRDIIPKVLMGTDDDDDDNGDDGTLRAAVPRIPVDELVVYRTGVMPSFVADLRRVLHATQDRPVRWVVVFSPTGCDGLLAELGLLDPATGRAREGSATRRRNQDGAGTTTTFVATIGPTTQSYLRDTFGFEPDVCADEPSPQGVLRGITQFMAAAAA</sequence>
<dbReference type="Proteomes" id="UP000076874">
    <property type="component" value="Unassembled WGS sequence"/>
</dbReference>
<dbReference type="InterPro" id="IPR036108">
    <property type="entry name" value="4pyrrol_syn_uPrphyn_synt_sf"/>
</dbReference>
<feature type="domain" description="Tetrapyrrole biosynthesis uroporphyrinogen III synthase" evidence="2">
    <location>
        <begin position="115"/>
        <end position="385"/>
    </location>
</feature>
<dbReference type="InterPro" id="IPR003754">
    <property type="entry name" value="4pyrrol_synth_uPrphyn_synth"/>
</dbReference>
<dbReference type="PANTHER" id="PTHR12390">
    <property type="entry name" value="UROPORPHYRINOGEN III SYNTHASE"/>
    <property type="match status" value="1"/>
</dbReference>
<proteinExistence type="predicted"/>
<dbReference type="PANTHER" id="PTHR12390:SF0">
    <property type="entry name" value="UROPORPHYRINOGEN-III SYNTHASE"/>
    <property type="match status" value="1"/>
</dbReference>
<dbReference type="InterPro" id="IPR039793">
    <property type="entry name" value="UROS/Hem4"/>
</dbReference>
<dbReference type="OrthoDB" id="5595751at2759"/>
<dbReference type="AlphaFoldDB" id="A0A167MLI8"/>
<name>A0A167MLI8_9HYPO</name>
<feature type="region of interest" description="Disordered" evidence="1">
    <location>
        <begin position="141"/>
        <end position="162"/>
    </location>
</feature>
<protein>
    <submittedName>
        <fullName evidence="3">Uroporphyrinogen-iii synthase</fullName>
    </submittedName>
</protein>
<dbReference type="CDD" id="cd06578">
    <property type="entry name" value="HemD"/>
    <property type="match status" value="1"/>
</dbReference>
<dbReference type="EMBL" id="AZHD01000023">
    <property type="protein sequence ID" value="OAA54503.1"/>
    <property type="molecule type" value="Genomic_DNA"/>
</dbReference>
<dbReference type="Pfam" id="PF02602">
    <property type="entry name" value="HEM4"/>
    <property type="match status" value="1"/>
</dbReference>
<dbReference type="SUPFAM" id="SSF69618">
    <property type="entry name" value="HemD-like"/>
    <property type="match status" value="1"/>
</dbReference>
<dbReference type="Gene3D" id="3.40.50.10090">
    <property type="match status" value="2"/>
</dbReference>
<evidence type="ECO:0000259" key="2">
    <source>
        <dbReference type="Pfam" id="PF02602"/>
    </source>
</evidence>
<accession>A0A167MLI8</accession>
<organism evidence="3 4">
    <name type="scientific">Niveomyces insectorum RCEF 264</name>
    <dbReference type="NCBI Taxonomy" id="1081102"/>
    <lineage>
        <taxon>Eukaryota</taxon>
        <taxon>Fungi</taxon>
        <taxon>Dikarya</taxon>
        <taxon>Ascomycota</taxon>
        <taxon>Pezizomycotina</taxon>
        <taxon>Sordariomycetes</taxon>
        <taxon>Hypocreomycetidae</taxon>
        <taxon>Hypocreales</taxon>
        <taxon>Cordycipitaceae</taxon>
        <taxon>Niveomyces</taxon>
    </lineage>
</organism>
<comment type="caution">
    <text evidence="3">The sequence shown here is derived from an EMBL/GenBank/DDBJ whole genome shotgun (WGS) entry which is preliminary data.</text>
</comment>
<dbReference type="STRING" id="1081102.A0A167MLI8"/>